<dbReference type="Proteomes" id="UP000191901">
    <property type="component" value="Chromosome"/>
</dbReference>
<dbReference type="Gene3D" id="1.10.10.1320">
    <property type="entry name" value="Anti-sigma factor, zinc-finger domain"/>
    <property type="match status" value="1"/>
</dbReference>
<dbReference type="InterPro" id="IPR018764">
    <property type="entry name" value="RskA_C"/>
</dbReference>
<dbReference type="RefSeq" id="WP_088430016.1">
    <property type="nucleotide sequence ID" value="NZ_CP021983.2"/>
</dbReference>
<evidence type="ECO:0000256" key="6">
    <source>
        <dbReference type="ARBA" id="ARBA00023136"/>
    </source>
</evidence>
<gene>
    <name evidence="10" type="ORF">XM38_026130</name>
</gene>
<evidence type="ECO:0000313" key="11">
    <source>
        <dbReference type="Proteomes" id="UP000191901"/>
    </source>
</evidence>
<evidence type="ECO:0000256" key="1">
    <source>
        <dbReference type="ARBA" id="ARBA00004167"/>
    </source>
</evidence>
<keyword evidence="3" id="KW-1003">Cell membrane</keyword>
<dbReference type="KEGG" id="hhg:XM38_026130"/>
<dbReference type="EMBL" id="CP021983">
    <property type="protein sequence ID" value="ASC71659.1"/>
    <property type="molecule type" value="Genomic_DNA"/>
</dbReference>
<evidence type="ECO:0000259" key="9">
    <source>
        <dbReference type="Pfam" id="PF10099"/>
    </source>
</evidence>
<protein>
    <recommendedName>
        <fullName evidence="8">Regulator of SigK</fullName>
    </recommendedName>
    <alternativeName>
        <fullName evidence="7">Sigma-K anti-sigma factor RskA</fullName>
    </alternativeName>
</protein>
<accession>A0A1Z3HMY2</accession>
<dbReference type="Pfam" id="PF10099">
    <property type="entry name" value="RskA_C"/>
    <property type="match status" value="1"/>
</dbReference>
<evidence type="ECO:0000256" key="3">
    <source>
        <dbReference type="ARBA" id="ARBA00022475"/>
    </source>
</evidence>
<dbReference type="PANTHER" id="PTHR37461:SF1">
    <property type="entry name" value="ANTI-SIGMA-K FACTOR RSKA"/>
    <property type="match status" value="1"/>
</dbReference>
<organism evidence="10 11">
    <name type="scientific">Halomicronema hongdechloris C2206</name>
    <dbReference type="NCBI Taxonomy" id="1641165"/>
    <lineage>
        <taxon>Bacteria</taxon>
        <taxon>Bacillati</taxon>
        <taxon>Cyanobacteriota</taxon>
        <taxon>Cyanophyceae</taxon>
        <taxon>Nodosilineales</taxon>
        <taxon>Nodosilineaceae</taxon>
        <taxon>Halomicronema</taxon>
    </lineage>
</organism>
<reference evidence="10 11" key="1">
    <citation type="journal article" date="2016" name="Biochim. Biophys. Acta">
        <title>Characterization of red-shifted phycobilisomes isolated from the chlorophyll f-containing cyanobacterium Halomicronema hongdechloris.</title>
        <authorList>
            <person name="Li Y."/>
            <person name="Lin Y."/>
            <person name="Garvey C.J."/>
            <person name="Birch D."/>
            <person name="Corkery R.W."/>
            <person name="Loughlin P.C."/>
            <person name="Scheer H."/>
            <person name="Willows R.D."/>
            <person name="Chen M."/>
        </authorList>
    </citation>
    <scope>NUCLEOTIDE SEQUENCE [LARGE SCALE GENOMIC DNA]</scope>
    <source>
        <strain evidence="10 11">C2206</strain>
    </source>
</reference>
<evidence type="ECO:0000256" key="8">
    <source>
        <dbReference type="ARBA" id="ARBA00030803"/>
    </source>
</evidence>
<comment type="subcellular location">
    <subcellularLocation>
        <location evidence="2">Cell membrane</location>
    </subcellularLocation>
    <subcellularLocation>
        <location evidence="1">Membrane</location>
        <topology evidence="1">Single-pass membrane protein</topology>
    </subcellularLocation>
</comment>
<dbReference type="GO" id="GO:0006417">
    <property type="term" value="P:regulation of translation"/>
    <property type="evidence" value="ECO:0007669"/>
    <property type="project" value="TreeGrafter"/>
</dbReference>
<evidence type="ECO:0000256" key="2">
    <source>
        <dbReference type="ARBA" id="ARBA00004236"/>
    </source>
</evidence>
<evidence type="ECO:0000256" key="7">
    <source>
        <dbReference type="ARBA" id="ARBA00029829"/>
    </source>
</evidence>
<keyword evidence="11" id="KW-1185">Reference proteome</keyword>
<keyword evidence="4" id="KW-0812">Transmembrane</keyword>
<dbReference type="AlphaFoldDB" id="A0A1Z3HMY2"/>
<evidence type="ECO:0000313" key="10">
    <source>
        <dbReference type="EMBL" id="ASC71659.1"/>
    </source>
</evidence>
<dbReference type="GO" id="GO:0005886">
    <property type="term" value="C:plasma membrane"/>
    <property type="evidence" value="ECO:0007669"/>
    <property type="project" value="UniProtKB-SubCell"/>
</dbReference>
<dbReference type="STRING" id="1641165.XM38_18365"/>
<name>A0A1Z3HMY2_9CYAN</name>
<sequence>MTSSALPDNWQDLLAGYVLGDLDAEETARVQHWLNQYPEVTAELTALQETWHSLPQGLPAQAPPATLRQRIMAEIQPTATAPRQERRRPWAVVGFSGWALTAVALVSVVVENYQLRQDNQQQQAILASISQPENQLYLLAGTDNAPDATGRLIIDPSQQSALIATQNLPSLPTDQAYRLWTLAGDTDNPIYCGQFNPSGEAAWSQWSLPDPACQTTPGQFLITQESTQAPPNPQGPLVLQGQS</sequence>
<keyword evidence="6" id="KW-0472">Membrane</keyword>
<proteinExistence type="predicted"/>
<feature type="domain" description="Anti-sigma K factor RskA C-terminal" evidence="9">
    <location>
        <begin position="99"/>
        <end position="236"/>
    </location>
</feature>
<dbReference type="PANTHER" id="PTHR37461">
    <property type="entry name" value="ANTI-SIGMA-K FACTOR RSKA"/>
    <property type="match status" value="1"/>
</dbReference>
<dbReference type="InterPro" id="IPR041916">
    <property type="entry name" value="Anti_sigma_zinc_sf"/>
</dbReference>
<evidence type="ECO:0000256" key="4">
    <source>
        <dbReference type="ARBA" id="ARBA00022692"/>
    </source>
</evidence>
<evidence type="ECO:0000256" key="5">
    <source>
        <dbReference type="ARBA" id="ARBA00022989"/>
    </source>
</evidence>
<dbReference type="OrthoDB" id="421181at2"/>
<dbReference type="InterPro" id="IPR051474">
    <property type="entry name" value="Anti-sigma-K/W_factor"/>
</dbReference>
<dbReference type="GO" id="GO:0016989">
    <property type="term" value="F:sigma factor antagonist activity"/>
    <property type="evidence" value="ECO:0007669"/>
    <property type="project" value="TreeGrafter"/>
</dbReference>
<keyword evidence="5" id="KW-1133">Transmembrane helix</keyword>